<dbReference type="EMBL" id="CALNXI010000214">
    <property type="protein sequence ID" value="CAH3022333.1"/>
    <property type="molecule type" value="Genomic_DNA"/>
</dbReference>
<evidence type="ECO:0000313" key="2">
    <source>
        <dbReference type="EMBL" id="CAH3022333.1"/>
    </source>
</evidence>
<reference evidence="2 3" key="1">
    <citation type="submission" date="2022-05" db="EMBL/GenBank/DDBJ databases">
        <authorList>
            <consortium name="Genoscope - CEA"/>
            <person name="William W."/>
        </authorList>
    </citation>
    <scope>NUCLEOTIDE SEQUENCE [LARGE SCALE GENOMIC DNA]</scope>
</reference>
<feature type="non-terminal residue" evidence="2">
    <location>
        <position position="1"/>
    </location>
</feature>
<accession>A0ABN8LYE0</accession>
<comment type="caution">
    <text evidence="2">The sequence shown here is derived from an EMBL/GenBank/DDBJ whole genome shotgun (WGS) entry which is preliminary data.</text>
</comment>
<feature type="region of interest" description="Disordered" evidence="1">
    <location>
        <begin position="100"/>
        <end position="131"/>
    </location>
</feature>
<proteinExistence type="predicted"/>
<organism evidence="2 3">
    <name type="scientific">Porites evermanni</name>
    <dbReference type="NCBI Taxonomy" id="104178"/>
    <lineage>
        <taxon>Eukaryota</taxon>
        <taxon>Metazoa</taxon>
        <taxon>Cnidaria</taxon>
        <taxon>Anthozoa</taxon>
        <taxon>Hexacorallia</taxon>
        <taxon>Scleractinia</taxon>
        <taxon>Fungiina</taxon>
        <taxon>Poritidae</taxon>
        <taxon>Porites</taxon>
    </lineage>
</organism>
<gene>
    <name evidence="2" type="ORF">PEVE_00014983</name>
</gene>
<evidence type="ECO:0000313" key="3">
    <source>
        <dbReference type="Proteomes" id="UP001159427"/>
    </source>
</evidence>
<dbReference type="Proteomes" id="UP001159427">
    <property type="component" value="Unassembled WGS sequence"/>
</dbReference>
<sequence>SNLTETAPETEHTSLAAANSNTANLMTVDVNALTSSISLAVTEAVQGAFEKIPQTQPTGVEAVVDEEVSLLTERRYCAGCRFDHVCFKCGTKHPASRCSATQQHRLPFSKEGPVATNSTQQSGHSRKGGQA</sequence>
<evidence type="ECO:0000256" key="1">
    <source>
        <dbReference type="SAM" id="MobiDB-lite"/>
    </source>
</evidence>
<keyword evidence="3" id="KW-1185">Reference proteome</keyword>
<name>A0ABN8LYE0_9CNID</name>
<protein>
    <submittedName>
        <fullName evidence="2">Uncharacterized protein</fullName>
    </submittedName>
</protein>